<dbReference type="Gene3D" id="2.60.40.1180">
    <property type="entry name" value="Golgi alpha-mannosidase II"/>
    <property type="match status" value="1"/>
</dbReference>
<dbReference type="Pfam" id="PF00128">
    <property type="entry name" value="Alpha-amylase"/>
    <property type="match status" value="2"/>
</dbReference>
<dbReference type="GO" id="GO:0005975">
    <property type="term" value="P:carbohydrate metabolic process"/>
    <property type="evidence" value="ECO:0007669"/>
    <property type="project" value="InterPro"/>
</dbReference>
<keyword evidence="4" id="KW-1185">Reference proteome</keyword>
<evidence type="ECO:0000259" key="2">
    <source>
        <dbReference type="SMART" id="SM00642"/>
    </source>
</evidence>
<dbReference type="RefSeq" id="WP_207598662.1">
    <property type="nucleotide sequence ID" value="NZ_JAFNJU010000002.1"/>
</dbReference>
<evidence type="ECO:0000256" key="1">
    <source>
        <dbReference type="SAM" id="SignalP"/>
    </source>
</evidence>
<dbReference type="PANTHER" id="PTHR10357">
    <property type="entry name" value="ALPHA-AMYLASE FAMILY MEMBER"/>
    <property type="match status" value="1"/>
</dbReference>
<dbReference type="InterPro" id="IPR013780">
    <property type="entry name" value="Glyco_hydro_b"/>
</dbReference>
<feature type="chain" id="PRO_5037850301" evidence="1">
    <location>
        <begin position="21"/>
        <end position="592"/>
    </location>
</feature>
<reference evidence="3" key="1">
    <citation type="submission" date="2021-03" db="EMBL/GenBank/DDBJ databases">
        <title>Proteiniclasticum marinus sp. nov., isolated from tidal flat sediment.</title>
        <authorList>
            <person name="Namirimu T."/>
            <person name="Yang J.-A."/>
            <person name="Yang S.-H."/>
            <person name="Kim Y.-J."/>
            <person name="Kwon K.K."/>
        </authorList>
    </citation>
    <scope>NUCLEOTIDE SEQUENCE</scope>
    <source>
        <strain evidence="3">SCR006</strain>
    </source>
</reference>
<dbReference type="InterPro" id="IPR006047">
    <property type="entry name" value="GH13_cat_dom"/>
</dbReference>
<sequence>MSKRIWISFLLALMTLTVMGCQGKETQYRTSTEGVFSYENATVYFAMTDRFYDGDEENNNAYGRETVDSLGTSIGTFNGGDIRGMTEKLQEGYFRDLGINAIWITAPYEQIHGYIGGGREGDFAHYGFHGYYALDWTMMDQNLGTVEEFRTFVDTAHEQGIRIIMDVVMNHVGYPNLQDMLEYGYGSVDLPEDFAVEEGDDFFSYTDYVDYESEEAWENYWGDWVRADLPGYEKPGATEIDLSLAGLPDIRTDVTEDIGLPPILERKWMNEDEAYEPWILPSAKDLRRDLSLAPYEYIIAWLSAWVEEFGIDGFRIDTAKHVEVERWAELEEAATEALHTYRENNPDKPAAAFSDDFFMMGEVWGHGVLKDYYFDNGFDALINFTFQGLKKDGPVFRGRNKDSVFTNYAEVLNSDEAFNVLSYISQHDTNLFPRDRLEEGGTYLLLLPGAVKIFYGDETARPMGDGGSDATQGTRSPMNWEEVDEELLTHFRKLGSFRNRNLAVGAGEHIRLSEEPYVYMRTYDRNGLENTVVIYEGEPGEVTVMVSDAFSDGATIRDAYTDEIYTVENGEILLNVHEKGLALLEEVTKIEN</sequence>
<dbReference type="InterPro" id="IPR017853">
    <property type="entry name" value="GH"/>
</dbReference>
<dbReference type="Proteomes" id="UP000664218">
    <property type="component" value="Unassembled WGS sequence"/>
</dbReference>
<proteinExistence type="predicted"/>
<dbReference type="EMBL" id="JAFNJU010000002">
    <property type="protein sequence ID" value="MBO1264144.1"/>
    <property type="molecule type" value="Genomic_DNA"/>
</dbReference>
<accession>A0A939H4R7</accession>
<keyword evidence="1" id="KW-0732">Signal</keyword>
<dbReference type="SUPFAM" id="SSF51445">
    <property type="entry name" value="(Trans)glycosidases"/>
    <property type="match status" value="1"/>
</dbReference>
<dbReference type="PROSITE" id="PS51257">
    <property type="entry name" value="PROKAR_LIPOPROTEIN"/>
    <property type="match status" value="1"/>
</dbReference>
<dbReference type="SMART" id="SM00642">
    <property type="entry name" value="Aamy"/>
    <property type="match status" value="1"/>
</dbReference>
<dbReference type="Gene3D" id="3.20.20.80">
    <property type="entry name" value="Glycosidases"/>
    <property type="match status" value="2"/>
</dbReference>
<dbReference type="PANTHER" id="PTHR10357:SF209">
    <property type="entry name" value="PERIPLASMIC ALPHA-AMYLASE"/>
    <property type="match status" value="1"/>
</dbReference>
<gene>
    <name evidence="3" type="ORF">J3A84_03685</name>
</gene>
<organism evidence="3 4">
    <name type="scientific">Proteiniclasticum aestuarii</name>
    <dbReference type="NCBI Taxonomy" id="2817862"/>
    <lineage>
        <taxon>Bacteria</taxon>
        <taxon>Bacillati</taxon>
        <taxon>Bacillota</taxon>
        <taxon>Clostridia</taxon>
        <taxon>Eubacteriales</taxon>
        <taxon>Clostridiaceae</taxon>
        <taxon>Proteiniclasticum</taxon>
    </lineage>
</organism>
<feature type="signal peptide" evidence="1">
    <location>
        <begin position="1"/>
        <end position="20"/>
    </location>
</feature>
<dbReference type="AlphaFoldDB" id="A0A939H4R7"/>
<evidence type="ECO:0000313" key="4">
    <source>
        <dbReference type="Proteomes" id="UP000664218"/>
    </source>
</evidence>
<comment type="caution">
    <text evidence="3">The sequence shown here is derived from an EMBL/GenBank/DDBJ whole genome shotgun (WGS) entry which is preliminary data.</text>
</comment>
<name>A0A939H4R7_9CLOT</name>
<feature type="domain" description="Glycosyl hydrolase family 13 catalytic" evidence="2">
    <location>
        <begin position="45"/>
        <end position="498"/>
    </location>
</feature>
<evidence type="ECO:0000313" key="3">
    <source>
        <dbReference type="EMBL" id="MBO1264144.1"/>
    </source>
</evidence>
<protein>
    <submittedName>
        <fullName evidence="3">Alpha-amylase</fullName>
    </submittedName>
</protein>